<dbReference type="EMBL" id="JAHLQT010012106">
    <property type="protein sequence ID" value="KAG7171491.1"/>
    <property type="molecule type" value="Genomic_DNA"/>
</dbReference>
<reference evidence="1" key="1">
    <citation type="journal article" date="2021" name="Sci. Adv.">
        <title>The American lobster genome reveals insights on longevity, neural, and immune adaptations.</title>
        <authorList>
            <person name="Polinski J.M."/>
            <person name="Zimin A.V."/>
            <person name="Clark K.F."/>
            <person name="Kohn A.B."/>
            <person name="Sadowski N."/>
            <person name="Timp W."/>
            <person name="Ptitsyn A."/>
            <person name="Khanna P."/>
            <person name="Romanova D.Y."/>
            <person name="Williams P."/>
            <person name="Greenwood S.J."/>
            <person name="Moroz L.L."/>
            <person name="Walt D.R."/>
            <person name="Bodnar A.G."/>
        </authorList>
    </citation>
    <scope>NUCLEOTIDE SEQUENCE</scope>
    <source>
        <strain evidence="1">GMGI-L3</strain>
    </source>
</reference>
<keyword evidence="2" id="KW-1185">Reference proteome</keyword>
<gene>
    <name evidence="1" type="ORF">Hamer_G018612</name>
</gene>
<evidence type="ECO:0000313" key="1">
    <source>
        <dbReference type="EMBL" id="KAG7171491.1"/>
    </source>
</evidence>
<dbReference type="Proteomes" id="UP000747542">
    <property type="component" value="Unassembled WGS sequence"/>
</dbReference>
<accession>A0A8J5N1H4</accession>
<name>A0A8J5N1H4_HOMAM</name>
<comment type="caution">
    <text evidence="1">The sequence shown here is derived from an EMBL/GenBank/DDBJ whole genome shotgun (WGS) entry which is preliminary data.</text>
</comment>
<sequence length="94" mass="10441">MQCRLIYKPHDEVYVALEPSSDVEVLIQDSATSLTVPFNQNVPVTPDQMIIAKPARPKTKNKSVDSPSCTMVKNILSVWLFARVRSYGVASSTM</sequence>
<dbReference type="AlphaFoldDB" id="A0A8J5N1H4"/>
<organism evidence="1 2">
    <name type="scientific">Homarus americanus</name>
    <name type="common">American lobster</name>
    <dbReference type="NCBI Taxonomy" id="6706"/>
    <lineage>
        <taxon>Eukaryota</taxon>
        <taxon>Metazoa</taxon>
        <taxon>Ecdysozoa</taxon>
        <taxon>Arthropoda</taxon>
        <taxon>Crustacea</taxon>
        <taxon>Multicrustacea</taxon>
        <taxon>Malacostraca</taxon>
        <taxon>Eumalacostraca</taxon>
        <taxon>Eucarida</taxon>
        <taxon>Decapoda</taxon>
        <taxon>Pleocyemata</taxon>
        <taxon>Astacidea</taxon>
        <taxon>Nephropoidea</taxon>
        <taxon>Nephropidae</taxon>
        <taxon>Homarus</taxon>
    </lineage>
</organism>
<proteinExistence type="predicted"/>
<evidence type="ECO:0000313" key="2">
    <source>
        <dbReference type="Proteomes" id="UP000747542"/>
    </source>
</evidence>
<protein>
    <submittedName>
        <fullName evidence="1">Uncharacterized protein</fullName>
    </submittedName>
</protein>